<protein>
    <submittedName>
        <fullName evidence="1">Uncharacterized protein</fullName>
    </submittedName>
</protein>
<name>A0A645GKT1_9ZZZZ</name>
<gene>
    <name evidence="1" type="ORF">SDC9_174931</name>
</gene>
<organism evidence="1">
    <name type="scientific">bioreactor metagenome</name>
    <dbReference type="NCBI Taxonomy" id="1076179"/>
    <lineage>
        <taxon>unclassified sequences</taxon>
        <taxon>metagenomes</taxon>
        <taxon>ecological metagenomes</taxon>
    </lineage>
</organism>
<proteinExistence type="predicted"/>
<comment type="caution">
    <text evidence="1">The sequence shown here is derived from an EMBL/GenBank/DDBJ whole genome shotgun (WGS) entry which is preliminary data.</text>
</comment>
<accession>A0A645GKT1</accession>
<evidence type="ECO:0000313" key="1">
    <source>
        <dbReference type="EMBL" id="MPN27497.1"/>
    </source>
</evidence>
<reference evidence="1" key="1">
    <citation type="submission" date="2019-08" db="EMBL/GenBank/DDBJ databases">
        <authorList>
            <person name="Kucharzyk K."/>
            <person name="Murdoch R.W."/>
            <person name="Higgins S."/>
            <person name="Loffler F."/>
        </authorList>
    </citation>
    <scope>NUCLEOTIDE SEQUENCE</scope>
</reference>
<dbReference type="AlphaFoldDB" id="A0A645GKT1"/>
<sequence length="78" mass="8689">MILSVSVDGKFCYISVGIVVVEQVLVRPGRAVMPAHGESLVLRHSSRVGRRFAVRRRIAALYRDDDVLRFACVVLGYS</sequence>
<dbReference type="EMBL" id="VSSQ01077422">
    <property type="protein sequence ID" value="MPN27497.1"/>
    <property type="molecule type" value="Genomic_DNA"/>
</dbReference>